<dbReference type="RefSeq" id="WP_074591894.1">
    <property type="nucleotide sequence ID" value="NZ_FNBS01000002.1"/>
</dbReference>
<dbReference type="Gene3D" id="2.40.50.140">
    <property type="entry name" value="Nucleic acid-binding proteins"/>
    <property type="match status" value="1"/>
</dbReference>
<reference evidence="5 6" key="1">
    <citation type="submission" date="2016-10" db="EMBL/GenBank/DDBJ databases">
        <authorList>
            <person name="de Groot N.N."/>
        </authorList>
    </citation>
    <scope>NUCLEOTIDE SEQUENCE [LARGE SCALE GENOMIC DNA]</scope>
    <source>
        <strain evidence="5 6">DSM 569</strain>
    </source>
</reference>
<sequence>MSLNKVMLVGRTTKDLKKLITPSGHPVVHFSLAVDRNYINKEGNRETDFIPIVAWNRLAEILEQYTVKGTLIAVVGRLQTRRYTDSSGKNVRILEVAAEQISLLARSKNARQEEPVSEPEAAEEKAEHVGETSFVDEDFEEITIEDLENLFSV</sequence>
<dbReference type="HAMAP" id="MF_00984">
    <property type="entry name" value="SSB"/>
    <property type="match status" value="1"/>
</dbReference>
<dbReference type="PROSITE" id="PS50935">
    <property type="entry name" value="SSB"/>
    <property type="match status" value="1"/>
</dbReference>
<dbReference type="GO" id="GO:0003697">
    <property type="term" value="F:single-stranded DNA binding"/>
    <property type="evidence" value="ECO:0007669"/>
    <property type="project" value="UniProtKB-UniRule"/>
</dbReference>
<dbReference type="NCBIfam" id="TIGR00621">
    <property type="entry name" value="ssb"/>
    <property type="match status" value="1"/>
</dbReference>
<dbReference type="PANTHER" id="PTHR10302">
    <property type="entry name" value="SINGLE-STRANDED DNA-BINDING PROTEIN"/>
    <property type="match status" value="1"/>
</dbReference>
<dbReference type="EMBL" id="FNBS01000002">
    <property type="protein sequence ID" value="SDF01792.1"/>
    <property type="molecule type" value="Genomic_DNA"/>
</dbReference>
<dbReference type="CDD" id="cd04496">
    <property type="entry name" value="SSB_OBF"/>
    <property type="match status" value="1"/>
</dbReference>
<dbReference type="PANTHER" id="PTHR10302:SF27">
    <property type="entry name" value="SINGLE-STRANDED DNA-BINDING PROTEIN"/>
    <property type="match status" value="1"/>
</dbReference>
<dbReference type="AlphaFoldDB" id="A0A1G7HMX6"/>
<dbReference type="Pfam" id="PF00436">
    <property type="entry name" value="SSB"/>
    <property type="match status" value="1"/>
</dbReference>
<comment type="caution">
    <text evidence="2">Lacks conserved residue(s) required for the propagation of feature annotation.</text>
</comment>
<dbReference type="InterPro" id="IPR000424">
    <property type="entry name" value="Primosome_PriB/ssb"/>
</dbReference>
<organism evidence="5 6">
    <name type="scientific">Thermoanaerobacter thermohydrosulfuricus</name>
    <name type="common">Clostridium thermohydrosulfuricum</name>
    <dbReference type="NCBI Taxonomy" id="1516"/>
    <lineage>
        <taxon>Bacteria</taxon>
        <taxon>Bacillati</taxon>
        <taxon>Bacillota</taxon>
        <taxon>Clostridia</taxon>
        <taxon>Thermoanaerobacterales</taxon>
        <taxon>Thermoanaerobacteraceae</taxon>
        <taxon>Thermoanaerobacter</taxon>
    </lineage>
</organism>
<feature type="region of interest" description="Disordered" evidence="4">
    <location>
        <begin position="107"/>
        <end position="130"/>
    </location>
</feature>
<protein>
    <recommendedName>
        <fullName evidence="2 3">Single-stranded DNA-binding protein</fullName>
        <shortName evidence="2">SSB</shortName>
    </recommendedName>
</protein>
<name>A0A1G7HMX6_THETY</name>
<dbReference type="GO" id="GO:0006260">
    <property type="term" value="P:DNA replication"/>
    <property type="evidence" value="ECO:0007669"/>
    <property type="project" value="InterPro"/>
</dbReference>
<gene>
    <name evidence="5" type="ORF">SAMN04244560_00108</name>
</gene>
<evidence type="ECO:0000313" key="5">
    <source>
        <dbReference type="EMBL" id="SDF01792.1"/>
    </source>
</evidence>
<dbReference type="InterPro" id="IPR011344">
    <property type="entry name" value="ssDNA-bd"/>
</dbReference>
<comment type="subunit">
    <text evidence="2">Homotetramer.</text>
</comment>
<proteinExistence type="inferred from homology"/>
<accession>A0A1G7HMX6</accession>
<dbReference type="PIRSF" id="PIRSF002070">
    <property type="entry name" value="SSB"/>
    <property type="match status" value="1"/>
</dbReference>
<keyword evidence="1 2" id="KW-0238">DNA-binding</keyword>
<evidence type="ECO:0000256" key="2">
    <source>
        <dbReference type="HAMAP-Rule" id="MF_00984"/>
    </source>
</evidence>
<dbReference type="InterPro" id="IPR012340">
    <property type="entry name" value="NA-bd_OB-fold"/>
</dbReference>
<evidence type="ECO:0000256" key="4">
    <source>
        <dbReference type="SAM" id="MobiDB-lite"/>
    </source>
</evidence>
<evidence type="ECO:0000313" key="6">
    <source>
        <dbReference type="Proteomes" id="UP000183404"/>
    </source>
</evidence>
<evidence type="ECO:0000256" key="1">
    <source>
        <dbReference type="ARBA" id="ARBA00023125"/>
    </source>
</evidence>
<evidence type="ECO:0000256" key="3">
    <source>
        <dbReference type="PIRNR" id="PIRNR002070"/>
    </source>
</evidence>
<dbReference type="GO" id="GO:0009295">
    <property type="term" value="C:nucleoid"/>
    <property type="evidence" value="ECO:0007669"/>
    <property type="project" value="TreeGrafter"/>
</dbReference>
<dbReference type="Proteomes" id="UP000183404">
    <property type="component" value="Unassembled WGS sequence"/>
</dbReference>
<dbReference type="SUPFAM" id="SSF50249">
    <property type="entry name" value="Nucleic acid-binding proteins"/>
    <property type="match status" value="1"/>
</dbReference>